<dbReference type="NCBIfam" id="TIGR00757">
    <property type="entry name" value="RNaseEG"/>
    <property type="match status" value="1"/>
</dbReference>
<dbReference type="InterPro" id="IPR004659">
    <property type="entry name" value="RNase_E/G"/>
</dbReference>
<dbReference type="OrthoDB" id="9804278at2"/>
<dbReference type="GO" id="GO:0008995">
    <property type="term" value="F:ribonuclease E activity"/>
    <property type="evidence" value="ECO:0007669"/>
    <property type="project" value="UniProtKB-EC"/>
</dbReference>
<dbReference type="InterPro" id="IPR048583">
    <property type="entry name" value="RNase_E_G_thioredoxin-like"/>
</dbReference>
<dbReference type="Pfam" id="PF20833">
    <property type="entry name" value="RNase_E_G_Thio"/>
    <property type="match status" value="1"/>
</dbReference>
<dbReference type="Pfam" id="PF10150">
    <property type="entry name" value="RNase_E_G"/>
    <property type="match status" value="1"/>
</dbReference>
<comment type="function">
    <text evidence="8">Endoribonuclease that plays a central role in RNA processing and decay. Required for the maturation of 5S and 16S rRNAs and the majority of tRNAs. Also involved in the degradation of most mRNAs.</text>
</comment>
<evidence type="ECO:0000256" key="6">
    <source>
        <dbReference type="ARBA" id="ARBA00022842"/>
    </source>
</evidence>
<evidence type="ECO:0000256" key="4">
    <source>
        <dbReference type="ARBA" id="ARBA00022759"/>
    </source>
</evidence>
<feature type="compositionally biased region" description="Basic and acidic residues" evidence="9">
    <location>
        <begin position="253"/>
        <end position="298"/>
    </location>
</feature>
<accession>A0A516H3V9</accession>
<evidence type="ECO:0000256" key="2">
    <source>
        <dbReference type="ARBA" id="ARBA00022722"/>
    </source>
</evidence>
<comment type="similarity">
    <text evidence="8">Belongs to the RNase E/G family. RNase E subfamily.</text>
</comment>
<keyword evidence="8" id="KW-0472">Membrane</keyword>
<keyword evidence="6 8" id="KW-0460">Magnesium</keyword>
<dbReference type="SUPFAM" id="SSF50249">
    <property type="entry name" value="Nucleic acid-binding proteins"/>
    <property type="match status" value="1"/>
</dbReference>
<feature type="compositionally biased region" description="Low complexity" evidence="9">
    <location>
        <begin position="185"/>
        <end position="227"/>
    </location>
</feature>
<comment type="cofactor">
    <cofactor evidence="8">
        <name>Mg(2+)</name>
        <dbReference type="ChEBI" id="CHEBI:18420"/>
    </cofactor>
    <text evidence="8">Binds 1 Mg(2+) ion per subunit.</text>
</comment>
<gene>
    <name evidence="8" type="primary">rne</name>
    <name evidence="12" type="ORF">FNB15_13815</name>
</gene>
<feature type="compositionally biased region" description="Acidic residues" evidence="9">
    <location>
        <begin position="798"/>
        <end position="822"/>
    </location>
</feature>
<dbReference type="HAMAP" id="MF_00970">
    <property type="entry name" value="RNase_E"/>
    <property type="match status" value="1"/>
</dbReference>
<dbReference type="GO" id="GO:0019843">
    <property type="term" value="F:rRNA binding"/>
    <property type="evidence" value="ECO:0007669"/>
    <property type="project" value="UniProtKB-KW"/>
</dbReference>
<organism evidence="12 13">
    <name type="scientific">Ferrovibrio terrae</name>
    <dbReference type="NCBI Taxonomy" id="2594003"/>
    <lineage>
        <taxon>Bacteria</taxon>
        <taxon>Pseudomonadati</taxon>
        <taxon>Pseudomonadota</taxon>
        <taxon>Alphaproteobacteria</taxon>
        <taxon>Rhodospirillales</taxon>
        <taxon>Rhodospirillaceae</taxon>
        <taxon>Ferrovibrio</taxon>
    </lineage>
</organism>
<sequence length="1009" mass="110565">MGMRMLIDATHPEETRVVVVKGTRLEEFDYETSTKQVNKGNIYLARVTRVEPSLQAAFVEYGGNRHGFLAFSEIHPDYYQIPIADRQALLAQQAEEEAAAAAAEEAELAAEEVRAARRAAQQQARAAEQANDPAHDQTHDHDAGDNGVESVDGDYDTVEEIVSDAAPADAPADAPGDVPAAEPVAEAAVAAEPAAVPAAQEETTDQAAVQADAPVAEAAEETSAAPAYWNVPHAAAPVSTLTAPVEDDDAAEAGEHHDEDHHHDGHHDDHHHHDDAHGEDGHADEKENGKSDESDEGRARRRRTNVFRRYKIQEVIKRRQIMLVQVVKEERGNKGAALTTYLSLAGRYCVLMPNTARGGGISRKIQSQADRKRLKAITAELDIQDGMGVIVRTAGMERSKPEIKRDFEYLLRSWDSIRERTLESSAPALIYEEAGLIKRSIRDLYSDQIDEVIVEGEEGYRFAHDFMQMLMPNHADNVKQYQDKIPLFTRYQVEQQLDAMFSPTVQLKSGGYIVINPTEALVSIDVNSGKSTREHNIEETAYKTNLEAAEEVARQLRLRDLAGLVVIDFIDMEENRNIRKVEQKLKECLRNDRARIQVGRISGFGLLEMSRQRLRPSLLESSTMPCPHCQGRGYVRSIESTALTVLRAIEEEGIRDRSAEITVAMSAEVALYLLNHKRDRIGDMERRYVMRVILAADPSLVPPDFRIERSKTRQPGDVSRPEVARSESQRPLTQESAYASDAEDGEADETETENTTEAGAAAGEENGENADGRGRRRRRRRRRGGRGREDGVSAEGAEGAEDAEGEGAEDAEGEAAEGDESGDQGTETGVEGANADGASADGEGPDGDGRRRRRGRRGGRRRRGREDGAEAGGERQPGERQGERPARAERAPREDRPRRDVPNYGVTENPMTPASIGAMLDGVPEFDFGDDLPPLPSKQAAPVPQQAVEHAPEALKQADVPPVSVPEAKSAEPAPAPTGPVFETTVIAPDGSADKPAEPAPAKKGWWRR</sequence>
<feature type="region of interest" description="Disordered" evidence="9">
    <location>
        <begin position="113"/>
        <end position="152"/>
    </location>
</feature>
<keyword evidence="8" id="KW-0997">Cell inner membrane</keyword>
<feature type="binding site" evidence="8">
    <location>
        <position position="568"/>
    </location>
    <ligand>
        <name>Mg(2+)</name>
        <dbReference type="ChEBI" id="CHEBI:18420"/>
        <note>catalytic</note>
    </ligand>
</feature>
<keyword evidence="8" id="KW-0698">rRNA processing</keyword>
<feature type="binding site" evidence="8">
    <location>
        <position position="525"/>
    </location>
    <ligand>
        <name>Mg(2+)</name>
        <dbReference type="ChEBI" id="CHEBI:18420"/>
        <note>catalytic</note>
    </ligand>
</feature>
<feature type="compositionally biased region" description="Basic and acidic residues" evidence="9">
    <location>
        <begin position="864"/>
        <end position="901"/>
    </location>
</feature>
<evidence type="ECO:0000256" key="1">
    <source>
        <dbReference type="ARBA" id="ARBA00022490"/>
    </source>
</evidence>
<keyword evidence="1 8" id="KW-0963">Cytoplasm</keyword>
<reference evidence="12 13" key="1">
    <citation type="submission" date="2019-07" db="EMBL/GenBank/DDBJ databases">
        <title>Genome sequencing for Ferrovibrio sp. K5.</title>
        <authorList>
            <person name="Park S.-J."/>
        </authorList>
    </citation>
    <scope>NUCLEOTIDE SEQUENCE [LARGE SCALE GENOMIC DNA]</scope>
    <source>
        <strain evidence="12 13">K5</strain>
    </source>
</reference>
<feature type="compositionally biased region" description="Basic residues" evidence="9">
    <location>
        <begin position="850"/>
        <end position="863"/>
    </location>
</feature>
<dbReference type="InterPro" id="IPR019307">
    <property type="entry name" value="RNA-bd_AU-1/RNase_E/G"/>
</dbReference>
<dbReference type="KEGG" id="fer:FNB15_13815"/>
<keyword evidence="8" id="KW-0862">Zinc</keyword>
<dbReference type="PANTHER" id="PTHR30001">
    <property type="entry name" value="RIBONUCLEASE"/>
    <property type="match status" value="1"/>
</dbReference>
<keyword evidence="2 8" id="KW-0540">Nuclease</keyword>
<feature type="compositionally biased region" description="Basic residues" evidence="9">
    <location>
        <begin position="774"/>
        <end position="785"/>
    </location>
</feature>
<feature type="binding site" evidence="8">
    <location>
        <position position="626"/>
    </location>
    <ligand>
        <name>Zn(2+)</name>
        <dbReference type="ChEBI" id="CHEBI:29105"/>
        <note>ligand shared between dimeric partners</note>
    </ligand>
</feature>
<feature type="domain" description="RNA-binding protein AU-1/Ribonuclease E/G" evidence="10">
    <location>
        <begin position="343"/>
        <end position="613"/>
    </location>
</feature>
<keyword evidence="13" id="KW-1185">Reference proteome</keyword>
<dbReference type="GO" id="GO:0008033">
    <property type="term" value="P:tRNA processing"/>
    <property type="evidence" value="ECO:0007669"/>
    <property type="project" value="UniProtKB-UniRule"/>
</dbReference>
<dbReference type="GO" id="GO:0005737">
    <property type="term" value="C:cytoplasm"/>
    <property type="evidence" value="ECO:0007669"/>
    <property type="project" value="UniProtKB-SubCell"/>
</dbReference>
<keyword evidence="8" id="KW-0820">tRNA-binding</keyword>
<dbReference type="EMBL" id="CP041636">
    <property type="protein sequence ID" value="QDO98280.1"/>
    <property type="molecule type" value="Genomic_DNA"/>
</dbReference>
<evidence type="ECO:0000256" key="8">
    <source>
        <dbReference type="HAMAP-Rule" id="MF_00970"/>
    </source>
</evidence>
<dbReference type="EC" id="3.1.26.12" evidence="8"/>
<dbReference type="GO" id="GO:0008270">
    <property type="term" value="F:zinc ion binding"/>
    <property type="evidence" value="ECO:0007669"/>
    <property type="project" value="UniProtKB-UniRule"/>
</dbReference>
<dbReference type="RefSeq" id="WP_144069261.1">
    <property type="nucleotide sequence ID" value="NZ_CP041636.1"/>
</dbReference>
<keyword evidence="8" id="KW-1003">Cell membrane</keyword>
<dbReference type="GO" id="GO:0006364">
    <property type="term" value="P:rRNA processing"/>
    <property type="evidence" value="ECO:0007669"/>
    <property type="project" value="UniProtKB-UniRule"/>
</dbReference>
<evidence type="ECO:0000313" key="12">
    <source>
        <dbReference type="EMBL" id="QDO98280.1"/>
    </source>
</evidence>
<comment type="subcellular location">
    <subcellularLocation>
        <location evidence="8">Cytoplasm</location>
    </subcellularLocation>
    <subcellularLocation>
        <location evidence="8">Cell inner membrane</location>
        <topology evidence="8">Peripheral membrane protein</topology>
        <orientation evidence="8">Cytoplasmic side</orientation>
    </subcellularLocation>
</comment>
<proteinExistence type="inferred from homology"/>
<dbReference type="Gene3D" id="3.40.1260.20">
    <property type="entry name" value="Ribonuclease E, catalytic domain"/>
    <property type="match status" value="1"/>
</dbReference>
<feature type="region of interest" description="Disordered" evidence="9">
    <location>
        <begin position="253"/>
        <end position="300"/>
    </location>
</feature>
<feature type="compositionally biased region" description="Basic and acidic residues" evidence="9">
    <location>
        <begin position="133"/>
        <end position="144"/>
    </location>
</feature>
<keyword evidence="8" id="KW-0699">rRNA-binding</keyword>
<dbReference type="InterPro" id="IPR028878">
    <property type="entry name" value="RNase_E"/>
</dbReference>
<evidence type="ECO:0000256" key="3">
    <source>
        <dbReference type="ARBA" id="ARBA00022723"/>
    </source>
</evidence>
<dbReference type="GO" id="GO:0000287">
    <property type="term" value="F:magnesium ion binding"/>
    <property type="evidence" value="ECO:0007669"/>
    <property type="project" value="UniProtKB-UniRule"/>
</dbReference>
<comment type="subunit">
    <text evidence="8">Homotetramer formed by a dimer of dimers.</text>
</comment>
<feature type="compositionally biased region" description="Acidic residues" evidence="9">
    <location>
        <begin position="741"/>
        <end position="754"/>
    </location>
</feature>
<evidence type="ECO:0000256" key="5">
    <source>
        <dbReference type="ARBA" id="ARBA00022801"/>
    </source>
</evidence>
<evidence type="ECO:0000313" key="13">
    <source>
        <dbReference type="Proteomes" id="UP000317496"/>
    </source>
</evidence>
<feature type="compositionally biased region" description="Low complexity" evidence="9">
    <location>
        <begin position="755"/>
        <end position="764"/>
    </location>
</feature>
<dbReference type="Gene3D" id="2.40.50.140">
    <property type="entry name" value="Nucleic acid-binding proteins"/>
    <property type="match status" value="2"/>
</dbReference>
<protein>
    <recommendedName>
        <fullName evidence="8">Ribonuclease E</fullName>
        <shortName evidence="8">RNase E</shortName>
        <ecNumber evidence="8">3.1.26.12</ecNumber>
    </recommendedName>
</protein>
<dbReference type="InterPro" id="IPR012340">
    <property type="entry name" value="NA-bd_OB-fold"/>
</dbReference>
<feature type="region of interest" description="Disordered" evidence="9">
    <location>
        <begin position="185"/>
        <end position="229"/>
    </location>
</feature>
<dbReference type="GO" id="GO:0006402">
    <property type="term" value="P:mRNA catabolic process"/>
    <property type="evidence" value="ECO:0007669"/>
    <property type="project" value="UniProtKB-UniRule"/>
</dbReference>
<evidence type="ECO:0000256" key="9">
    <source>
        <dbReference type="SAM" id="MobiDB-lite"/>
    </source>
</evidence>
<comment type="catalytic activity">
    <reaction evidence="8">
        <text>Endonucleolytic cleavage of single-stranded RNA in A- and U-rich regions.</text>
        <dbReference type="EC" id="3.1.26.12"/>
    </reaction>
</comment>
<keyword evidence="5 8" id="KW-0378">Hydrolase</keyword>
<keyword evidence="4 8" id="KW-0255">Endonuclease</keyword>
<feature type="binding site" evidence="8">
    <location>
        <position position="629"/>
    </location>
    <ligand>
        <name>Zn(2+)</name>
        <dbReference type="ChEBI" id="CHEBI:29105"/>
        <note>ligand shared between dimeric partners</note>
    </ligand>
</feature>
<feature type="region of interest" description="Disordered" evidence="9">
    <location>
        <begin position="705"/>
        <end position="1009"/>
    </location>
</feature>
<feature type="region of interest" description="Required for zinc-mediated homotetramerization and catalytic activity" evidence="8">
    <location>
        <begin position="626"/>
        <end position="629"/>
    </location>
</feature>
<keyword evidence="8" id="KW-0819">tRNA processing</keyword>
<dbReference type="GO" id="GO:0009898">
    <property type="term" value="C:cytoplasmic side of plasma membrane"/>
    <property type="evidence" value="ECO:0007669"/>
    <property type="project" value="UniProtKB-UniRule"/>
</dbReference>
<feature type="compositionally biased region" description="Basic and acidic residues" evidence="9">
    <location>
        <begin position="719"/>
        <end position="728"/>
    </location>
</feature>
<evidence type="ECO:0000256" key="7">
    <source>
        <dbReference type="ARBA" id="ARBA00022884"/>
    </source>
</evidence>
<evidence type="ECO:0000259" key="10">
    <source>
        <dbReference type="Pfam" id="PF10150"/>
    </source>
</evidence>
<feature type="domain" description="RNase E/G thioredoxin-like" evidence="11">
    <location>
        <begin position="625"/>
        <end position="709"/>
    </location>
</feature>
<feature type="compositionally biased region" description="Low complexity" evidence="9">
    <location>
        <begin position="1000"/>
        <end position="1009"/>
    </location>
</feature>
<keyword evidence="7 8" id="KW-0694">RNA-binding</keyword>
<evidence type="ECO:0000259" key="11">
    <source>
        <dbReference type="Pfam" id="PF20833"/>
    </source>
</evidence>
<name>A0A516H3V9_9PROT</name>
<keyword evidence="3 8" id="KW-0479">Metal-binding</keyword>
<dbReference type="AlphaFoldDB" id="A0A516H3V9"/>
<dbReference type="GO" id="GO:0000049">
    <property type="term" value="F:tRNA binding"/>
    <property type="evidence" value="ECO:0007669"/>
    <property type="project" value="UniProtKB-KW"/>
</dbReference>
<dbReference type="Proteomes" id="UP000317496">
    <property type="component" value="Chromosome"/>
</dbReference>
<dbReference type="PANTHER" id="PTHR30001:SF1">
    <property type="entry name" value="RIBONUCLEASE E_G-LIKE PROTEIN, CHLOROPLASTIC"/>
    <property type="match status" value="1"/>
</dbReference>
<comment type="cofactor">
    <cofactor evidence="8">
        <name>Zn(2+)</name>
        <dbReference type="ChEBI" id="CHEBI:29105"/>
    </cofactor>
    <text evidence="8">Binds 2 Zn(2+) ions per homotetramer.</text>
</comment>
<feature type="compositionally biased region" description="Low complexity" evidence="9">
    <location>
        <begin position="118"/>
        <end position="130"/>
    </location>
</feature>